<accession>A0ABU5IAI1</accession>
<dbReference type="SUPFAM" id="SSF51735">
    <property type="entry name" value="NAD(P)-binding Rossmann-fold domains"/>
    <property type="match status" value="1"/>
</dbReference>
<evidence type="ECO:0000256" key="1">
    <source>
        <dbReference type="ARBA" id="ARBA00004701"/>
    </source>
</evidence>
<dbReference type="InterPro" id="IPR014026">
    <property type="entry name" value="UDP-Glc/GDP-Man_DH_dimer"/>
</dbReference>
<keyword evidence="10" id="KW-1185">Reference proteome</keyword>
<dbReference type="InterPro" id="IPR008927">
    <property type="entry name" value="6-PGluconate_DH-like_C_sf"/>
</dbReference>
<protein>
    <recommendedName>
        <fullName evidence="3 7">UDP-glucose 6-dehydrogenase</fullName>
        <ecNumber evidence="3 7">1.1.1.22</ecNumber>
    </recommendedName>
</protein>
<evidence type="ECO:0000256" key="3">
    <source>
        <dbReference type="ARBA" id="ARBA00012954"/>
    </source>
</evidence>
<gene>
    <name evidence="9" type="ORF">SM757_05280</name>
</gene>
<keyword evidence="4 7" id="KW-0560">Oxidoreductase</keyword>
<evidence type="ECO:0000313" key="10">
    <source>
        <dbReference type="Proteomes" id="UP001293718"/>
    </source>
</evidence>
<dbReference type="EC" id="1.1.1.22" evidence="3 7"/>
<comment type="catalytic activity">
    <reaction evidence="6 7">
        <text>UDP-alpha-D-glucose + 2 NAD(+) + H2O = UDP-alpha-D-glucuronate + 2 NADH + 3 H(+)</text>
        <dbReference type="Rhea" id="RHEA:23596"/>
        <dbReference type="ChEBI" id="CHEBI:15377"/>
        <dbReference type="ChEBI" id="CHEBI:15378"/>
        <dbReference type="ChEBI" id="CHEBI:57540"/>
        <dbReference type="ChEBI" id="CHEBI:57945"/>
        <dbReference type="ChEBI" id="CHEBI:58052"/>
        <dbReference type="ChEBI" id="CHEBI:58885"/>
        <dbReference type="EC" id="1.1.1.22"/>
    </reaction>
</comment>
<dbReference type="PIRSF" id="PIRSF000124">
    <property type="entry name" value="UDPglc_GDPman_dh"/>
    <property type="match status" value="1"/>
</dbReference>
<dbReference type="InterPro" id="IPR036220">
    <property type="entry name" value="UDP-Glc/GDP-Man_DH_C_sf"/>
</dbReference>
<evidence type="ECO:0000256" key="5">
    <source>
        <dbReference type="ARBA" id="ARBA00023027"/>
    </source>
</evidence>
<dbReference type="Gene3D" id="1.20.5.170">
    <property type="match status" value="1"/>
</dbReference>
<dbReference type="InterPro" id="IPR017476">
    <property type="entry name" value="UDP-Glc/GDP-Man"/>
</dbReference>
<dbReference type="InterPro" id="IPR014027">
    <property type="entry name" value="UDP-Glc/GDP-Man_DH_C"/>
</dbReference>
<dbReference type="Pfam" id="PF03721">
    <property type="entry name" value="UDPG_MGDP_dh_N"/>
    <property type="match status" value="1"/>
</dbReference>
<evidence type="ECO:0000313" key="9">
    <source>
        <dbReference type="EMBL" id="MDZ5455978.1"/>
    </source>
</evidence>
<evidence type="ECO:0000256" key="6">
    <source>
        <dbReference type="ARBA" id="ARBA00047473"/>
    </source>
</evidence>
<dbReference type="PROSITE" id="PS51257">
    <property type="entry name" value="PROKAR_LIPOPROTEIN"/>
    <property type="match status" value="1"/>
</dbReference>
<keyword evidence="5 7" id="KW-0520">NAD</keyword>
<organism evidence="9 10">
    <name type="scientific">Azohydromonas lata</name>
    <dbReference type="NCBI Taxonomy" id="45677"/>
    <lineage>
        <taxon>Bacteria</taxon>
        <taxon>Pseudomonadati</taxon>
        <taxon>Pseudomonadota</taxon>
        <taxon>Betaproteobacteria</taxon>
        <taxon>Burkholderiales</taxon>
        <taxon>Sphaerotilaceae</taxon>
        <taxon>Azohydromonas</taxon>
    </lineage>
</organism>
<dbReference type="PANTHER" id="PTHR43750">
    <property type="entry name" value="UDP-GLUCOSE 6-DEHYDROGENASE TUAD"/>
    <property type="match status" value="1"/>
</dbReference>
<dbReference type="InterPro" id="IPR028357">
    <property type="entry name" value="UDPglc_DH_bac"/>
</dbReference>
<dbReference type="SUPFAM" id="SSF52413">
    <property type="entry name" value="UDP-glucose/GDP-mannose dehydrogenase C-terminal domain"/>
    <property type="match status" value="1"/>
</dbReference>
<dbReference type="InterPro" id="IPR001732">
    <property type="entry name" value="UDP-Glc/GDP-Man_DH_N"/>
</dbReference>
<dbReference type="PIRSF" id="PIRSF500134">
    <property type="entry name" value="UDPglc_DH_bac"/>
    <property type="match status" value="1"/>
</dbReference>
<evidence type="ECO:0000256" key="7">
    <source>
        <dbReference type="PIRNR" id="PIRNR000124"/>
    </source>
</evidence>
<dbReference type="Proteomes" id="UP001293718">
    <property type="component" value="Unassembled WGS sequence"/>
</dbReference>
<comment type="pathway">
    <text evidence="1">Nucleotide-sugar biosynthesis; UDP-alpha-D-glucuronate biosynthesis; UDP-alpha-D-glucuronate from UDP-alpha-D-glucose: step 1/1.</text>
</comment>
<dbReference type="SUPFAM" id="SSF48179">
    <property type="entry name" value="6-phosphogluconate dehydrogenase C-terminal domain-like"/>
    <property type="match status" value="1"/>
</dbReference>
<reference evidence="9 10" key="1">
    <citation type="submission" date="2023-11" db="EMBL/GenBank/DDBJ databases">
        <title>Draft genome of Azohydromonas lata strain H1 (DSM1123), a polyhydroxyalkanoate producer.</title>
        <authorList>
            <person name="Traversa D."/>
            <person name="D'Addabbo P."/>
            <person name="Pazzani C."/>
            <person name="Manzari C."/>
            <person name="Chiara M."/>
            <person name="Scrascia M."/>
        </authorList>
    </citation>
    <scope>NUCLEOTIDE SEQUENCE [LARGE SCALE GENOMIC DNA]</scope>
    <source>
        <strain evidence="9 10">H1</strain>
    </source>
</reference>
<dbReference type="GO" id="GO:0016491">
    <property type="term" value="F:oxidoreductase activity"/>
    <property type="evidence" value="ECO:0007669"/>
    <property type="project" value="UniProtKB-KW"/>
</dbReference>
<name>A0ABU5IAI1_9BURK</name>
<dbReference type="InterPro" id="IPR036291">
    <property type="entry name" value="NAD(P)-bd_dom_sf"/>
</dbReference>
<dbReference type="EMBL" id="JAXOJX010000005">
    <property type="protein sequence ID" value="MDZ5455978.1"/>
    <property type="molecule type" value="Genomic_DNA"/>
</dbReference>
<comment type="caution">
    <text evidence="9">The sequence shown here is derived from an EMBL/GenBank/DDBJ whole genome shotgun (WGS) entry which is preliminary data.</text>
</comment>
<dbReference type="Pfam" id="PF03720">
    <property type="entry name" value="UDPG_MGDP_dh_C"/>
    <property type="match status" value="1"/>
</dbReference>
<dbReference type="SMART" id="SM00984">
    <property type="entry name" value="UDPG_MGDP_dh_C"/>
    <property type="match status" value="1"/>
</dbReference>
<proteinExistence type="inferred from homology"/>
<comment type="similarity">
    <text evidence="2 7">Belongs to the UDP-glucose/GDP-mannose dehydrogenase family.</text>
</comment>
<dbReference type="RefSeq" id="WP_322464662.1">
    <property type="nucleotide sequence ID" value="NZ_JAXOJX010000005.1"/>
</dbReference>
<dbReference type="Gene3D" id="3.40.50.720">
    <property type="entry name" value="NAD(P)-binding Rossmann-like Domain"/>
    <property type="match status" value="2"/>
</dbReference>
<dbReference type="NCBIfam" id="TIGR03026">
    <property type="entry name" value="NDP-sugDHase"/>
    <property type="match status" value="1"/>
</dbReference>
<sequence>MRISIFGLGYVGAVSAACLAQDGHQVIGVDSNQDKVDFVNQGIAPIVEKDIAEMTLENVRLSRLRATTDVQEAIQNTDVSLVCVGTPSQTNGNLDLSFVRKVCEEIGTALRDKDAYHVVALRSTMLPGSARSVVLPSLAVASGKMPGKDFGVCVNPEFLREGTAVYDYRHPPKTVIGETDTRAGNVLVKLYAGIEAPLVRTSVETSEMVKYADNTWHAIKVVFANEIGNICKLTGIDGQEVMDIFCRDTKLNLSAYYMKPGFAFGGSCLPKDVRALAYKARSLDLDAPMLNAILPSNERQIRKAIDMIVRKGQRRVGILGFAFKAGTDDLRESPMVEVIEHLIGKGYDLRIYDRNVSLAALTGTNREFILHRIPHISRLMVSTLQEIMDHGETLVVGNSAEEFRDVGDCLRQGQNLVDLVRIGDKRTGENYDGICW</sequence>
<evidence type="ECO:0000259" key="8">
    <source>
        <dbReference type="SMART" id="SM00984"/>
    </source>
</evidence>
<evidence type="ECO:0000256" key="2">
    <source>
        <dbReference type="ARBA" id="ARBA00006601"/>
    </source>
</evidence>
<feature type="domain" description="UDP-glucose/GDP-mannose dehydrogenase C-terminal" evidence="8">
    <location>
        <begin position="317"/>
        <end position="425"/>
    </location>
</feature>
<evidence type="ECO:0000256" key="4">
    <source>
        <dbReference type="ARBA" id="ARBA00023002"/>
    </source>
</evidence>
<dbReference type="PANTHER" id="PTHR43750:SF1">
    <property type="entry name" value="GDP-MANNOSE 6-DEHYDROGENASE"/>
    <property type="match status" value="1"/>
</dbReference>
<dbReference type="Pfam" id="PF00984">
    <property type="entry name" value="UDPG_MGDP_dh"/>
    <property type="match status" value="1"/>
</dbReference>